<organism evidence="3 4">
    <name type="scientific">Trametes pubescens</name>
    <name type="common">White-rot fungus</name>
    <dbReference type="NCBI Taxonomy" id="154538"/>
    <lineage>
        <taxon>Eukaryota</taxon>
        <taxon>Fungi</taxon>
        <taxon>Dikarya</taxon>
        <taxon>Basidiomycota</taxon>
        <taxon>Agaricomycotina</taxon>
        <taxon>Agaricomycetes</taxon>
        <taxon>Polyporales</taxon>
        <taxon>Polyporaceae</taxon>
        <taxon>Trametes</taxon>
    </lineage>
</organism>
<dbReference type="InterPro" id="IPR001810">
    <property type="entry name" value="F-box_dom"/>
</dbReference>
<dbReference type="OrthoDB" id="550575at2759"/>
<dbReference type="EMBL" id="MNAD01001710">
    <property type="protein sequence ID" value="OJT01935.1"/>
    <property type="molecule type" value="Genomic_DNA"/>
</dbReference>
<feature type="region of interest" description="Disordered" evidence="1">
    <location>
        <begin position="519"/>
        <end position="645"/>
    </location>
</feature>
<evidence type="ECO:0000256" key="1">
    <source>
        <dbReference type="SAM" id="MobiDB-lite"/>
    </source>
</evidence>
<dbReference type="SMART" id="SM00256">
    <property type="entry name" value="FBOX"/>
    <property type="match status" value="1"/>
</dbReference>
<dbReference type="SUPFAM" id="SSF50998">
    <property type="entry name" value="Quinoprotein alcohol dehydrogenase-like"/>
    <property type="match status" value="1"/>
</dbReference>
<dbReference type="Proteomes" id="UP000184267">
    <property type="component" value="Unassembled WGS sequence"/>
</dbReference>
<dbReference type="PROSITE" id="PS50181">
    <property type="entry name" value="FBOX"/>
    <property type="match status" value="1"/>
</dbReference>
<accession>A0A1M2V2X7</accession>
<feature type="domain" description="F-box" evidence="2">
    <location>
        <begin position="1"/>
        <end position="49"/>
    </location>
</feature>
<dbReference type="AlphaFoldDB" id="A0A1M2V2X7"/>
<feature type="compositionally biased region" description="Acidic residues" evidence="1">
    <location>
        <begin position="564"/>
        <end position="575"/>
    </location>
</feature>
<dbReference type="Pfam" id="PF12937">
    <property type="entry name" value="F-box-like"/>
    <property type="match status" value="1"/>
</dbReference>
<keyword evidence="4" id="KW-1185">Reference proteome</keyword>
<proteinExistence type="predicted"/>
<dbReference type="SUPFAM" id="SSF81383">
    <property type="entry name" value="F-box domain"/>
    <property type="match status" value="1"/>
</dbReference>
<dbReference type="Gene3D" id="1.20.1280.50">
    <property type="match status" value="1"/>
</dbReference>
<feature type="compositionally biased region" description="Acidic residues" evidence="1">
    <location>
        <begin position="540"/>
        <end position="552"/>
    </location>
</feature>
<evidence type="ECO:0000259" key="2">
    <source>
        <dbReference type="PROSITE" id="PS50181"/>
    </source>
</evidence>
<dbReference type="STRING" id="154538.A0A1M2V2X7"/>
<evidence type="ECO:0000313" key="3">
    <source>
        <dbReference type="EMBL" id="OJT01935.1"/>
    </source>
</evidence>
<gene>
    <name evidence="3" type="ORF">TRAPUB_7579</name>
</gene>
<dbReference type="InterPro" id="IPR036047">
    <property type="entry name" value="F-box-like_dom_sf"/>
</dbReference>
<feature type="compositionally biased region" description="Polar residues" evidence="1">
    <location>
        <begin position="586"/>
        <end position="596"/>
    </location>
</feature>
<protein>
    <recommendedName>
        <fullName evidence="2">F-box domain-containing protein</fullName>
    </recommendedName>
</protein>
<name>A0A1M2V2X7_TRAPU</name>
<sequence length="645" mass="71532">MASIDSLPTELLLRILSFLSLQNLRNVRLIARRWEDFVASNQSTIYHHAALLHNFVDSLDVLLPEAREAQNLQFLRDVPDWYQYCRKSFQLQRNWAGASNAPTKTYGRYPYDIHRVKADEKHGLVITTHEFGGLTVFDMESTEILWRLGTGDVRRHAHCEYENGFLIFDRVGVSKEVWRLEVLYDAADEPILCRPDETQVLAWQNAAQNHPSPDRRGHFRPWALINTPEFGRAYRFVYPDLLVSGLRKAYLWDVRTAQLVLVVQDVQGENNVGDINYVEVSATHVFVCSSSALRIFCRENGEMVLRIKSYQFVYSDTRLAVQLDAALARHGIASPGEVVKLHGAPTQSTALYTASYAEFSGVHVSRDGKDMVAQLSDSRVIIIRDFMRVVRGEVPLRNAALEIGKTLPRRSGLDEHFSIYLAFENGRVAAVTTSGVYILTLDPTRHGLVDAERAERGQINAHRIPREAIEAGLSCPHIGVASMPYYSDRRLLAKVTCVQMTATKLFLVWDAAHAPGTAEEADAGPIAGPSNGPGTQEGVGEAEEEAEAEAEEAAVTMDAPTGDDVWDAPGIDDTEGVAGEGPVAGPSTSTTTNDETAQPDGELLNDNDDNELENEGGDEEEEEDDQDGIDDPVVPLLLGARHERE</sequence>
<comment type="caution">
    <text evidence="3">The sequence shown here is derived from an EMBL/GenBank/DDBJ whole genome shotgun (WGS) entry which is preliminary data.</text>
</comment>
<reference evidence="3 4" key="1">
    <citation type="submission" date="2016-10" db="EMBL/GenBank/DDBJ databases">
        <title>Genome sequence of the basidiomycete white-rot fungus Trametes pubescens.</title>
        <authorList>
            <person name="Makela M.R."/>
            <person name="Granchi Z."/>
            <person name="Peng M."/>
            <person name="De Vries R.P."/>
            <person name="Grigoriev I."/>
            <person name="Riley R."/>
            <person name="Hilden K."/>
        </authorList>
    </citation>
    <scope>NUCLEOTIDE SEQUENCE [LARGE SCALE GENOMIC DNA]</scope>
    <source>
        <strain evidence="3 4">FBCC735</strain>
    </source>
</reference>
<dbReference type="InterPro" id="IPR011047">
    <property type="entry name" value="Quinoprotein_ADH-like_sf"/>
</dbReference>
<feature type="compositionally biased region" description="Acidic residues" evidence="1">
    <location>
        <begin position="603"/>
        <end position="630"/>
    </location>
</feature>
<evidence type="ECO:0000313" key="4">
    <source>
        <dbReference type="Proteomes" id="UP000184267"/>
    </source>
</evidence>
<dbReference type="OMA" id="VWDAPGI"/>